<comment type="caution">
    <text evidence="1">The sequence shown here is derived from an EMBL/GenBank/DDBJ whole genome shotgun (WGS) entry which is preliminary data.</text>
</comment>
<dbReference type="Proteomes" id="UP000578077">
    <property type="component" value="Unassembled WGS sequence"/>
</dbReference>
<keyword evidence="2" id="KW-1185">Reference proteome</keyword>
<organism evidence="1 2">
    <name type="scientific">Streptomonospora salina</name>
    <dbReference type="NCBI Taxonomy" id="104205"/>
    <lineage>
        <taxon>Bacteria</taxon>
        <taxon>Bacillati</taxon>
        <taxon>Actinomycetota</taxon>
        <taxon>Actinomycetes</taxon>
        <taxon>Streptosporangiales</taxon>
        <taxon>Nocardiopsidaceae</taxon>
        <taxon>Streptomonospora</taxon>
    </lineage>
</organism>
<evidence type="ECO:0000313" key="2">
    <source>
        <dbReference type="Proteomes" id="UP000578077"/>
    </source>
</evidence>
<dbReference type="EMBL" id="JACHLY010000001">
    <property type="protein sequence ID" value="MBB5998343.1"/>
    <property type="molecule type" value="Genomic_DNA"/>
</dbReference>
<reference evidence="1 2" key="1">
    <citation type="submission" date="2020-08" db="EMBL/GenBank/DDBJ databases">
        <title>Sequencing the genomes of 1000 actinobacteria strains.</title>
        <authorList>
            <person name="Klenk H.-P."/>
        </authorList>
    </citation>
    <scope>NUCLEOTIDE SEQUENCE [LARGE SCALE GENOMIC DNA]</scope>
    <source>
        <strain evidence="1 2">DSM 44593</strain>
    </source>
</reference>
<proteinExistence type="predicted"/>
<dbReference type="RefSeq" id="WP_246463580.1">
    <property type="nucleotide sequence ID" value="NZ_BAABKT010000014.1"/>
</dbReference>
<dbReference type="AlphaFoldDB" id="A0A841EB99"/>
<accession>A0A841EB99</accession>
<protein>
    <submittedName>
        <fullName evidence="1">Uncharacterized protein</fullName>
    </submittedName>
</protein>
<sequence>MTVTADVHTAIARNPATGVLKTAGADDVAETTRAIRDLPERALPFFGINYEPDISGT</sequence>
<evidence type="ECO:0000313" key="1">
    <source>
        <dbReference type="EMBL" id="MBB5998343.1"/>
    </source>
</evidence>
<gene>
    <name evidence="1" type="ORF">HNR25_002094</name>
</gene>
<name>A0A841EB99_9ACTN</name>